<keyword evidence="2" id="KW-1185">Reference proteome</keyword>
<protein>
    <submittedName>
        <fullName evidence="1">Uncharacterized protein</fullName>
    </submittedName>
</protein>
<dbReference type="EMBL" id="AP006618">
    <property type="protein sequence ID" value="BAD57723.1"/>
    <property type="molecule type" value="Genomic_DNA"/>
</dbReference>
<dbReference type="STRING" id="247156.NFA_28760"/>
<dbReference type="KEGG" id="nfa:NFA_28760"/>
<evidence type="ECO:0000313" key="2">
    <source>
        <dbReference type="Proteomes" id="UP000006820"/>
    </source>
</evidence>
<dbReference type="Proteomes" id="UP000006820">
    <property type="component" value="Chromosome"/>
</dbReference>
<proteinExistence type="predicted"/>
<dbReference type="HOGENOM" id="CLU_2936975_0_0_11"/>
<accession>Q5YVR8</accession>
<sequence length="60" mass="7108">MPRWWRVSVTPSPPDWVDWLQGLLRGIDDRLPPLPLPVPLHCFRNFRCPAPRRRSRLLPA</sequence>
<name>Q5YVR8_NOCFA</name>
<gene>
    <name evidence="1" type="ordered locus">NFA_28760</name>
</gene>
<reference evidence="1 2" key="1">
    <citation type="journal article" date="2004" name="Proc. Natl. Acad. Sci. U.S.A.">
        <title>The complete genomic sequence of Nocardia farcinica IFM 10152.</title>
        <authorList>
            <person name="Ishikawa J."/>
            <person name="Yamashita A."/>
            <person name="Mikami Y."/>
            <person name="Hoshino Y."/>
            <person name="Kurita H."/>
            <person name="Hotta K."/>
            <person name="Shiba T."/>
            <person name="Hattori M."/>
        </authorList>
    </citation>
    <scope>NUCLEOTIDE SEQUENCE [LARGE SCALE GENOMIC DNA]</scope>
    <source>
        <strain evidence="1 2">IFM 10152</strain>
    </source>
</reference>
<organism evidence="1 2">
    <name type="scientific">Nocardia farcinica (strain IFM 10152)</name>
    <dbReference type="NCBI Taxonomy" id="247156"/>
    <lineage>
        <taxon>Bacteria</taxon>
        <taxon>Bacillati</taxon>
        <taxon>Actinomycetota</taxon>
        <taxon>Actinomycetes</taxon>
        <taxon>Mycobacteriales</taxon>
        <taxon>Nocardiaceae</taxon>
        <taxon>Nocardia</taxon>
    </lineage>
</organism>
<dbReference type="AlphaFoldDB" id="Q5YVR8"/>
<evidence type="ECO:0000313" key="1">
    <source>
        <dbReference type="EMBL" id="BAD57723.1"/>
    </source>
</evidence>